<gene>
    <name evidence="2" type="ORF">GCM10009535_10010</name>
</gene>
<dbReference type="EMBL" id="BAAAGU010000007">
    <property type="protein sequence ID" value="GAA0635860.1"/>
    <property type="molecule type" value="Genomic_DNA"/>
</dbReference>
<protein>
    <submittedName>
        <fullName evidence="2">YdeI family protein</fullName>
    </submittedName>
</protein>
<evidence type="ECO:0000313" key="3">
    <source>
        <dbReference type="Proteomes" id="UP001500724"/>
    </source>
</evidence>
<dbReference type="RefSeq" id="WP_343998097.1">
    <property type="nucleotide sequence ID" value="NZ_BAAAGU010000007.1"/>
</dbReference>
<feature type="region of interest" description="Disordered" evidence="1">
    <location>
        <begin position="1"/>
        <end position="20"/>
    </location>
</feature>
<accession>A0ABN1HAR1</accession>
<evidence type="ECO:0000256" key="1">
    <source>
        <dbReference type="SAM" id="MobiDB-lite"/>
    </source>
</evidence>
<proteinExistence type="predicted"/>
<comment type="caution">
    <text evidence="2">The sequence shown here is derived from an EMBL/GenBank/DDBJ whole genome shotgun (WGS) entry which is preliminary data.</text>
</comment>
<feature type="compositionally biased region" description="Polar residues" evidence="1">
    <location>
        <begin position="1"/>
        <end position="11"/>
    </location>
</feature>
<sequence>MTDITGGTNDASEPRESGEPVLAFATQEDWEKWLEEHHAEATGVWVKMPRKGSGLTGLDYATALESALCFGWIDGQKKKLDETHWVQRFTPRRPRSKWSQINVKKATALIEAGRMREAGLREVERAKADGRWEAAYASPSRATIPDDLRAALDAAPQSARDFFDSLDSRNRYAILYRIQDAKRPATRAARIEKFVAMLTAGEKIYP</sequence>
<organism evidence="2 3">
    <name type="scientific">Streptomyces thermocarboxydovorans</name>
    <dbReference type="NCBI Taxonomy" id="59298"/>
    <lineage>
        <taxon>Bacteria</taxon>
        <taxon>Bacillati</taxon>
        <taxon>Actinomycetota</taxon>
        <taxon>Actinomycetes</taxon>
        <taxon>Kitasatosporales</taxon>
        <taxon>Streptomycetaceae</taxon>
        <taxon>Streptomyces</taxon>
    </lineage>
</organism>
<keyword evidence="3" id="KW-1185">Reference proteome</keyword>
<evidence type="ECO:0000313" key="2">
    <source>
        <dbReference type="EMBL" id="GAA0635860.1"/>
    </source>
</evidence>
<reference evidence="2 3" key="1">
    <citation type="journal article" date="2019" name="Int. J. Syst. Evol. Microbiol.">
        <title>The Global Catalogue of Microorganisms (GCM) 10K type strain sequencing project: providing services to taxonomists for standard genome sequencing and annotation.</title>
        <authorList>
            <consortium name="The Broad Institute Genomics Platform"/>
            <consortium name="The Broad Institute Genome Sequencing Center for Infectious Disease"/>
            <person name="Wu L."/>
            <person name="Ma J."/>
        </authorList>
    </citation>
    <scope>NUCLEOTIDE SEQUENCE [LARGE SCALE GENOMIC DNA]</scope>
    <source>
        <strain evidence="2 3">JCM 10367</strain>
    </source>
</reference>
<dbReference type="Pfam" id="PF13376">
    <property type="entry name" value="OmdA"/>
    <property type="match status" value="1"/>
</dbReference>
<name>A0ABN1HAR1_9ACTN</name>
<dbReference type="Proteomes" id="UP001500724">
    <property type="component" value="Unassembled WGS sequence"/>
</dbReference>